<dbReference type="EMBL" id="JBIAXI010000024">
    <property type="protein sequence ID" value="MFF4777576.1"/>
    <property type="molecule type" value="Genomic_DNA"/>
</dbReference>
<gene>
    <name evidence="1" type="ORF">ACFY05_32435</name>
</gene>
<protein>
    <recommendedName>
        <fullName evidence="3">Aminotransferase class III-fold pyridoxal phosphate-dependent enzyme</fullName>
    </recommendedName>
</protein>
<comment type="caution">
    <text evidence="1">The sequence shown here is derived from an EMBL/GenBank/DDBJ whole genome shotgun (WGS) entry which is preliminary data.</text>
</comment>
<accession>A0ABW6VF85</accession>
<sequence length="125" mass="13904">MTYTLHETPTLMMGDVAYTTKDGIQIWDLGGDLNWLVTIGHHDPAVFAAACEEATPHLREWGGRTPSSFYRDGLAGVIRNIEQTMGSVELHRDPSEGADWQLITSPNGGFRITQWVFNMTDPQAL</sequence>
<evidence type="ECO:0008006" key="3">
    <source>
        <dbReference type="Google" id="ProtNLM"/>
    </source>
</evidence>
<evidence type="ECO:0000313" key="1">
    <source>
        <dbReference type="EMBL" id="MFF4777576.1"/>
    </source>
</evidence>
<organism evidence="1 2">
    <name type="scientific">Microtetraspora fusca</name>
    <dbReference type="NCBI Taxonomy" id="1997"/>
    <lineage>
        <taxon>Bacteria</taxon>
        <taxon>Bacillati</taxon>
        <taxon>Actinomycetota</taxon>
        <taxon>Actinomycetes</taxon>
        <taxon>Streptosporangiales</taxon>
        <taxon>Streptosporangiaceae</taxon>
        <taxon>Microtetraspora</taxon>
    </lineage>
</organism>
<evidence type="ECO:0000313" key="2">
    <source>
        <dbReference type="Proteomes" id="UP001602119"/>
    </source>
</evidence>
<proteinExistence type="predicted"/>
<keyword evidence="2" id="KW-1185">Reference proteome</keyword>
<dbReference type="Proteomes" id="UP001602119">
    <property type="component" value="Unassembled WGS sequence"/>
</dbReference>
<name>A0ABW6VF85_MICFU</name>
<reference evidence="1 2" key="1">
    <citation type="submission" date="2024-10" db="EMBL/GenBank/DDBJ databases">
        <title>The Natural Products Discovery Center: Release of the First 8490 Sequenced Strains for Exploring Actinobacteria Biosynthetic Diversity.</title>
        <authorList>
            <person name="Kalkreuter E."/>
            <person name="Kautsar S.A."/>
            <person name="Yang D."/>
            <person name="Bader C.D."/>
            <person name="Teijaro C.N."/>
            <person name="Fluegel L."/>
            <person name="Davis C.M."/>
            <person name="Simpson J.R."/>
            <person name="Lauterbach L."/>
            <person name="Steele A.D."/>
            <person name="Gui C."/>
            <person name="Meng S."/>
            <person name="Li G."/>
            <person name="Viehrig K."/>
            <person name="Ye F."/>
            <person name="Su P."/>
            <person name="Kiefer A.F."/>
            <person name="Nichols A."/>
            <person name="Cepeda A.J."/>
            <person name="Yan W."/>
            <person name="Fan B."/>
            <person name="Jiang Y."/>
            <person name="Adhikari A."/>
            <person name="Zheng C.-J."/>
            <person name="Schuster L."/>
            <person name="Cowan T.M."/>
            <person name="Smanski M.J."/>
            <person name="Chevrette M.G."/>
            <person name="De Carvalho L.P.S."/>
            <person name="Shen B."/>
        </authorList>
    </citation>
    <scope>NUCLEOTIDE SEQUENCE [LARGE SCALE GENOMIC DNA]</scope>
    <source>
        <strain evidence="1 2">NPDC001281</strain>
    </source>
</reference>
<dbReference type="RefSeq" id="WP_387346060.1">
    <property type="nucleotide sequence ID" value="NZ_JBIAXI010000024.1"/>
</dbReference>